<dbReference type="GO" id="GO:0005737">
    <property type="term" value="C:cytoplasm"/>
    <property type="evidence" value="ECO:0000318"/>
    <property type="project" value="GO_Central"/>
</dbReference>
<accession>B6JUW1</accession>
<dbReference type="PANTHER" id="PTHR31896:SF64">
    <property type="entry name" value="TRICHOTHECENE 3-O-ACETYLTRANSFERASE"/>
    <property type="match status" value="1"/>
</dbReference>
<organism evidence="4 5">
    <name type="scientific">Schizosaccharomyces japonicus (strain yFS275 / FY16936)</name>
    <name type="common">Fission yeast</name>
    <dbReference type="NCBI Taxonomy" id="402676"/>
    <lineage>
        <taxon>Eukaryota</taxon>
        <taxon>Fungi</taxon>
        <taxon>Dikarya</taxon>
        <taxon>Ascomycota</taxon>
        <taxon>Taphrinomycotina</taxon>
        <taxon>Schizosaccharomycetes</taxon>
        <taxon>Schizosaccharomycetales</taxon>
        <taxon>Schizosaccharomycetaceae</taxon>
        <taxon>Schizosaccharomyces</taxon>
    </lineage>
</organism>
<dbReference type="eggNOG" id="ENOG502SHVS">
    <property type="taxonomic scope" value="Eukaryota"/>
</dbReference>
<dbReference type="Pfam" id="PF22664">
    <property type="entry name" value="TRI-like_N"/>
    <property type="match status" value="1"/>
</dbReference>
<protein>
    <submittedName>
        <fullName evidence="4">Trichothecene 3-O-acetyltransferase</fullName>
    </submittedName>
</protein>
<dbReference type="Gene3D" id="3.30.559.10">
    <property type="entry name" value="Chloramphenicol acetyltransferase-like domain"/>
    <property type="match status" value="2"/>
</dbReference>
<accession>B6K1L6</accession>
<dbReference type="JaponicusDB" id="SJAG_00021"/>
<dbReference type="JaponicusDB" id="SJAG_02127"/>
<dbReference type="AlphaFoldDB" id="B6K1L6"/>
<sequence>MTSALDFLGQLPGTLYTQLCLCYGVEDSIPYPRLLKTIKDGLQRLAAAFPWVTGELITEPAGNGRSGIRKIRYSGKIPFTVKDLRNNSDMPTMNELRRTNFPFRSLDENLIAPCDSVAYSESTSDSESNAEPVFLVQANIIIGGLVLTCVAHHSVMDMTAQGEVVRLLSKACHGIPFSSEELENDDLLKRTPIPMLQELEEPETELAPQLREPSESHYLCSGTKFNPTLPSTAKCSWKYFLFSQAALDDIKMLASSALSNTGKFVSTDDSLTAFISQAVVRARMHRLEPTEDISICRFVNVRSILNIPRTHPGFLINATYTTQAAGKMATELLGHVALQFRSALEPSDLEHRTRALATYLHKNEDKSAFSFGAKIDRSKGLMLSSWAKCKIYGLDFNLGLGTPEAVRRAQDQPFEGFGYLMPKAPNGEIALAICLRDEDMQHLKTDAKFMKYAKYVD</sequence>
<name>B6K1L6_SCHJY</name>
<dbReference type="GO" id="GO:0016747">
    <property type="term" value="F:acyltransferase activity, transferring groups other than amino-acyl groups"/>
    <property type="evidence" value="ECO:0000318"/>
    <property type="project" value="GO_Central"/>
</dbReference>
<dbReference type="EMBL" id="KE651166">
    <property type="protein sequence ID" value="EEB07047.2"/>
    <property type="molecule type" value="Genomic_DNA"/>
</dbReference>
<evidence type="ECO:0000313" key="3">
    <source>
        <dbReference type="EMBL" id="EEB05031.1"/>
    </source>
</evidence>
<dbReference type="RefSeq" id="XP_002171324.1">
    <property type="nucleotide sequence ID" value="XM_002171288.1"/>
</dbReference>
<dbReference type="OrthoDB" id="1862401at2759"/>
<keyword evidence="5" id="KW-1185">Reference proteome</keyword>
<dbReference type="InterPro" id="IPR054710">
    <property type="entry name" value="Tri101-like_N"/>
</dbReference>
<evidence type="ECO:0000259" key="2">
    <source>
        <dbReference type="Pfam" id="PF22664"/>
    </source>
</evidence>
<keyword evidence="1 4" id="KW-0808">Transferase</keyword>
<dbReference type="VEuPathDB" id="FungiDB:SJAG_00021"/>
<evidence type="ECO:0000313" key="5">
    <source>
        <dbReference type="Proteomes" id="UP000001744"/>
    </source>
</evidence>
<dbReference type="PANTHER" id="PTHR31896">
    <property type="entry name" value="FAMILY REGULATORY PROTEIN, PUTATIVE (AFU_ORTHOLOGUE AFUA_3G14730)-RELATED"/>
    <property type="match status" value="1"/>
</dbReference>
<dbReference type="Proteomes" id="UP000001744">
    <property type="component" value="Unassembled WGS sequence"/>
</dbReference>
<dbReference type="VEuPathDB" id="FungiDB:SJAG_02127"/>
<dbReference type="GeneID" id="7052056"/>
<reference evidence="4" key="2">
    <citation type="submission" date="2012-08" db="EMBL/GenBank/DDBJ databases">
        <authorList>
            <consortium name="The Broad Institute Genome Sequencing Platform"/>
            <person name="Nusbaum C."/>
            <person name="Russ C."/>
            <person name="Rhind N."/>
            <person name="Niki H."/>
            <person name="Allshire R."/>
            <person name="Walker B."/>
            <person name="Young S.K."/>
            <person name="Zeng Q."/>
            <person name="Gargeya S."/>
            <person name="Fitzgerald M."/>
            <person name="Haas B."/>
            <person name="Abouelleil A."/>
            <person name="Alvarado L."/>
            <person name="Arachchi H.M."/>
            <person name="Berlin A.M."/>
            <person name="Chapman S.B."/>
            <person name="Goldberg J."/>
            <person name="Griggs A."/>
            <person name="Gujja S."/>
            <person name="Hansen M."/>
            <person name="Howarth C."/>
            <person name="Imamovic A."/>
            <person name="Larimer J."/>
            <person name="McCowen C."/>
            <person name="Montmayeur A."/>
            <person name="Murphy C."/>
            <person name="Neiman D."/>
            <person name="Pearson M."/>
            <person name="Priest M."/>
            <person name="Roberts A."/>
            <person name="Saif S."/>
            <person name="Shea T."/>
            <person name="Sisk P."/>
            <person name="Sykes S."/>
            <person name="Wortman J."/>
            <person name="Birren B."/>
        </authorList>
    </citation>
    <scope>NUCLEOTIDE SEQUENCE</scope>
    <source>
        <strain evidence="4">YFS275</strain>
    </source>
</reference>
<dbReference type="InterPro" id="IPR051283">
    <property type="entry name" value="Sec_Metabolite_Acyltrans"/>
</dbReference>
<gene>
    <name evidence="3" type="ORF">SJAG_00021</name>
    <name evidence="4" type="ORF">SJAG_02127</name>
</gene>
<dbReference type="SMR" id="B6K1L6"/>
<evidence type="ECO:0000313" key="4">
    <source>
        <dbReference type="EMBL" id="EEB07047.2"/>
    </source>
</evidence>
<feature type="domain" description="Trichothecene 3-O-acetyltransferase-like N-terminal" evidence="2">
    <location>
        <begin position="15"/>
        <end position="172"/>
    </location>
</feature>
<reference evidence="4 5" key="1">
    <citation type="journal article" date="2011" name="Science">
        <title>Comparative functional genomics of the fission yeasts.</title>
        <authorList>
            <person name="Rhind N."/>
            <person name="Chen Z."/>
            <person name="Yassour M."/>
            <person name="Thompson D.A."/>
            <person name="Haas B.J."/>
            <person name="Habib N."/>
            <person name="Wapinski I."/>
            <person name="Roy S."/>
            <person name="Lin M.F."/>
            <person name="Heiman D.I."/>
            <person name="Young S.K."/>
            <person name="Furuya K."/>
            <person name="Guo Y."/>
            <person name="Pidoux A."/>
            <person name="Chen H.M."/>
            <person name="Robbertse B."/>
            <person name="Goldberg J.M."/>
            <person name="Aoki K."/>
            <person name="Bayne E.H."/>
            <person name="Berlin A.M."/>
            <person name="Desjardins C.A."/>
            <person name="Dobbs E."/>
            <person name="Dukaj L."/>
            <person name="Fan L."/>
            <person name="FitzGerald M.G."/>
            <person name="French C."/>
            <person name="Gujja S."/>
            <person name="Hansen K."/>
            <person name="Keifenheim D."/>
            <person name="Levin J.Z."/>
            <person name="Mosher R.A."/>
            <person name="Mueller C.A."/>
            <person name="Pfiffner J."/>
            <person name="Priest M."/>
            <person name="Russ C."/>
            <person name="Smialowska A."/>
            <person name="Swoboda P."/>
            <person name="Sykes S.M."/>
            <person name="Vaughn M."/>
            <person name="Vengrova S."/>
            <person name="Yoder R."/>
            <person name="Zeng Q."/>
            <person name="Allshire R."/>
            <person name="Baulcombe D."/>
            <person name="Birren B.W."/>
            <person name="Brown W."/>
            <person name="Ekwall K."/>
            <person name="Kellis M."/>
            <person name="Leatherwood J."/>
            <person name="Levin H."/>
            <person name="Margalit H."/>
            <person name="Martienssen R."/>
            <person name="Nieduszynski C.A."/>
            <person name="Spatafora J.W."/>
            <person name="Friedman N."/>
            <person name="Dalgaard J.Z."/>
            <person name="Baumann P."/>
            <person name="Niki H."/>
            <person name="Regev A."/>
            <person name="Nusbaum C."/>
        </authorList>
    </citation>
    <scope>NUCLEOTIDE SEQUENCE [LARGE SCALE GENOMIC DNA]</scope>
    <source>
        <strain evidence="4">YFS275</strain>
        <strain evidence="5">yFS275 / FY16936</strain>
    </source>
</reference>
<dbReference type="HOGENOM" id="CLU_026450_5_0_1"/>
<dbReference type="GeneID" id="7050973"/>
<dbReference type="InterPro" id="IPR023213">
    <property type="entry name" value="CAT-like_dom_sf"/>
</dbReference>
<proteinExistence type="predicted"/>
<dbReference type="STRING" id="402676.B6K1L6"/>
<dbReference type="RefSeq" id="XP_002173340.2">
    <property type="nucleotide sequence ID" value="XM_002173304.2"/>
</dbReference>
<dbReference type="EMBL" id="KE651166">
    <property type="protein sequence ID" value="EEB05031.1"/>
    <property type="molecule type" value="Genomic_DNA"/>
</dbReference>
<evidence type="ECO:0000256" key="1">
    <source>
        <dbReference type="ARBA" id="ARBA00022679"/>
    </source>
</evidence>